<feature type="transmembrane region" description="Helical" evidence="2">
    <location>
        <begin position="37"/>
        <end position="53"/>
    </location>
</feature>
<dbReference type="AlphaFoldDB" id="A0A9X5BEV9"/>
<evidence type="ECO:0000256" key="1">
    <source>
        <dbReference type="SAM" id="MobiDB-lite"/>
    </source>
</evidence>
<dbReference type="Gene3D" id="3.10.310.50">
    <property type="match status" value="1"/>
</dbReference>
<evidence type="ECO:0000313" key="5">
    <source>
        <dbReference type="Proteomes" id="UP001154420"/>
    </source>
</evidence>
<dbReference type="InterPro" id="IPR007621">
    <property type="entry name" value="TPM_dom"/>
</dbReference>
<dbReference type="RefSeq" id="WP_160559835.1">
    <property type="nucleotide sequence ID" value="NZ_QZDT01000012.1"/>
</dbReference>
<dbReference type="Pfam" id="PF04536">
    <property type="entry name" value="TPM_phosphatase"/>
    <property type="match status" value="1"/>
</dbReference>
<evidence type="ECO:0000259" key="3">
    <source>
        <dbReference type="Pfam" id="PF04536"/>
    </source>
</evidence>
<feature type="region of interest" description="Disordered" evidence="1">
    <location>
        <begin position="261"/>
        <end position="296"/>
    </location>
</feature>
<feature type="compositionally biased region" description="Gly residues" evidence="1">
    <location>
        <begin position="273"/>
        <end position="296"/>
    </location>
</feature>
<keyword evidence="2" id="KW-0472">Membrane</keyword>
<comment type="caution">
    <text evidence="4">The sequence shown here is derived from an EMBL/GenBank/DDBJ whole genome shotgun (WGS) entry which is preliminary data.</text>
</comment>
<evidence type="ECO:0000256" key="2">
    <source>
        <dbReference type="SAM" id="Phobius"/>
    </source>
</evidence>
<feature type="domain" description="TPM" evidence="3">
    <location>
        <begin position="83"/>
        <end position="195"/>
    </location>
</feature>
<keyword evidence="2" id="KW-0812">Transmembrane</keyword>
<evidence type="ECO:0000313" key="4">
    <source>
        <dbReference type="EMBL" id="NBJ92746.1"/>
    </source>
</evidence>
<keyword evidence="2" id="KW-1133">Transmembrane helix</keyword>
<gene>
    <name evidence="4" type="ORF">D5281_09085</name>
</gene>
<accession>A0A9X5BEV9</accession>
<feature type="transmembrane region" description="Helical" evidence="2">
    <location>
        <begin position="209"/>
        <end position="228"/>
    </location>
</feature>
<organism evidence="4 5">
    <name type="scientific">Parablautia muri</name>
    <dbReference type="NCBI Taxonomy" id="2320879"/>
    <lineage>
        <taxon>Bacteria</taxon>
        <taxon>Bacillati</taxon>
        <taxon>Bacillota</taxon>
        <taxon>Clostridia</taxon>
        <taxon>Lachnospirales</taxon>
        <taxon>Lachnospiraceae</taxon>
        <taxon>Parablautia</taxon>
    </lineage>
</organism>
<feature type="compositionally biased region" description="Polar residues" evidence="1">
    <location>
        <begin position="261"/>
        <end position="271"/>
    </location>
</feature>
<reference evidence="4" key="1">
    <citation type="submission" date="2018-09" db="EMBL/GenBank/DDBJ databases">
        <title>Murine metabolic-syndrome-specific gut microbial biobank.</title>
        <authorList>
            <person name="Liu C."/>
        </authorList>
    </citation>
    <scope>NUCLEOTIDE SEQUENCE</scope>
    <source>
        <strain evidence="4">D42-62</strain>
    </source>
</reference>
<keyword evidence="5" id="KW-1185">Reference proteome</keyword>
<dbReference type="OrthoDB" id="9806054at2"/>
<dbReference type="Proteomes" id="UP001154420">
    <property type="component" value="Unassembled WGS sequence"/>
</dbReference>
<dbReference type="EMBL" id="QZDT01000012">
    <property type="protein sequence ID" value="NBJ92746.1"/>
    <property type="molecule type" value="Genomic_DNA"/>
</dbReference>
<sequence>MLFKTEPAYNTYPNVFIRYIKFIKQVNACKNSSKKRVLLAGIIIFLLFGLNSLKAQAAISSANAPETELWENTETGYCVILEDDAALLSQSEKEQLSLEMQAITDYGNVIFKSIDYNPYSTSYFAEDFYHERIGTNSGCLFLIDMDNREIYIFSDGAVYKTITSSYADTITDNVYRYASKADYFSCALRAFAQIHTLLSGQKIAQPMKYISNLLLALILAALINYFVVRISSGTAKPSDRELLQSASTRFAFTNPQMKLTHQSKVYSPPSNSSGGGGSRSGGGGGGRSGGGGGHRF</sequence>
<name>A0A9X5BEV9_9FIRM</name>
<proteinExistence type="predicted"/>
<protein>
    <submittedName>
        <fullName evidence="4">TPM domain-containing protein</fullName>
    </submittedName>
</protein>